<feature type="region of interest" description="Disordered" evidence="1">
    <location>
        <begin position="1"/>
        <end position="48"/>
    </location>
</feature>
<accession>A0AAD9VYV5</accession>
<protein>
    <submittedName>
        <fullName evidence="2">Uncharacterized protein</fullName>
    </submittedName>
</protein>
<feature type="compositionally biased region" description="Gly residues" evidence="1">
    <location>
        <begin position="1"/>
        <end position="22"/>
    </location>
</feature>
<keyword evidence="3" id="KW-1185">Reference proteome</keyword>
<evidence type="ECO:0000256" key="1">
    <source>
        <dbReference type="SAM" id="MobiDB-lite"/>
    </source>
</evidence>
<gene>
    <name evidence="2" type="ORF">N8I77_010176</name>
</gene>
<evidence type="ECO:0000313" key="2">
    <source>
        <dbReference type="EMBL" id="KAK2600656.1"/>
    </source>
</evidence>
<organism evidence="2 3">
    <name type="scientific">Phomopsis amygdali</name>
    <name type="common">Fusicoccum amygdali</name>
    <dbReference type="NCBI Taxonomy" id="1214568"/>
    <lineage>
        <taxon>Eukaryota</taxon>
        <taxon>Fungi</taxon>
        <taxon>Dikarya</taxon>
        <taxon>Ascomycota</taxon>
        <taxon>Pezizomycotina</taxon>
        <taxon>Sordariomycetes</taxon>
        <taxon>Sordariomycetidae</taxon>
        <taxon>Diaporthales</taxon>
        <taxon>Diaporthaceae</taxon>
        <taxon>Diaporthe</taxon>
    </lineage>
</organism>
<evidence type="ECO:0000313" key="3">
    <source>
        <dbReference type="Proteomes" id="UP001265746"/>
    </source>
</evidence>
<sequence length="85" mass="9141">MASTGGGNNPGGNNPGGSGHSGSGSKKEKETDPTVPRSGSWQHKPLTEWEWAEEPARVNCVRGDCERDAHVHSGESNYTHEKKKK</sequence>
<reference evidence="2" key="1">
    <citation type="submission" date="2023-06" db="EMBL/GenBank/DDBJ databases">
        <authorList>
            <person name="Noh H."/>
        </authorList>
    </citation>
    <scope>NUCLEOTIDE SEQUENCE</scope>
    <source>
        <strain evidence="2">DUCC20226</strain>
    </source>
</reference>
<dbReference type="Proteomes" id="UP001265746">
    <property type="component" value="Unassembled WGS sequence"/>
</dbReference>
<proteinExistence type="predicted"/>
<name>A0AAD9VYV5_PHOAM</name>
<comment type="caution">
    <text evidence="2">The sequence shown here is derived from an EMBL/GenBank/DDBJ whole genome shotgun (WGS) entry which is preliminary data.</text>
</comment>
<dbReference type="EMBL" id="JAUJFL010000006">
    <property type="protein sequence ID" value="KAK2600656.1"/>
    <property type="molecule type" value="Genomic_DNA"/>
</dbReference>
<dbReference type="AlphaFoldDB" id="A0AAD9VYV5"/>